<dbReference type="RefSeq" id="WP_081482080.1">
    <property type="nucleotide sequence ID" value="NZ_JBEPMC010000020.1"/>
</dbReference>
<comment type="caution">
    <text evidence="1">The sequence shown here is derived from an EMBL/GenBank/DDBJ whole genome shotgun (WGS) entry which is preliminary data.</text>
</comment>
<sequence>MTGLVRFERPVVIQISRHSTERAVCDVNDAASILLRDFGRQTERRRAAMDACLKVLRGEAHPPAARRAFVAAAREANILRCD</sequence>
<protein>
    <recommendedName>
        <fullName evidence="3">DUF982 domain-containing protein</fullName>
    </recommendedName>
</protein>
<evidence type="ECO:0000313" key="1">
    <source>
        <dbReference type="EMBL" id="MET3583608.1"/>
    </source>
</evidence>
<accession>A0ABV2GZ94</accession>
<dbReference type="Pfam" id="PF06169">
    <property type="entry name" value="DUF982"/>
    <property type="match status" value="1"/>
</dbReference>
<evidence type="ECO:0008006" key="3">
    <source>
        <dbReference type="Google" id="ProtNLM"/>
    </source>
</evidence>
<evidence type="ECO:0000313" key="2">
    <source>
        <dbReference type="Proteomes" id="UP001549204"/>
    </source>
</evidence>
<keyword evidence="2" id="KW-1185">Reference proteome</keyword>
<organism evidence="1 2">
    <name type="scientific">Mesorhizobium robiniae</name>
    <dbReference type="NCBI Taxonomy" id="559315"/>
    <lineage>
        <taxon>Bacteria</taxon>
        <taxon>Pseudomonadati</taxon>
        <taxon>Pseudomonadota</taxon>
        <taxon>Alphaproteobacteria</taxon>
        <taxon>Hyphomicrobiales</taxon>
        <taxon>Phyllobacteriaceae</taxon>
        <taxon>Mesorhizobium</taxon>
    </lineage>
</organism>
<dbReference type="EMBL" id="JBEPMC010000020">
    <property type="protein sequence ID" value="MET3583608.1"/>
    <property type="molecule type" value="Genomic_DNA"/>
</dbReference>
<name>A0ABV2GZ94_9HYPH</name>
<dbReference type="Gene3D" id="6.10.250.730">
    <property type="match status" value="1"/>
</dbReference>
<gene>
    <name evidence="1" type="ORF">ABID19_006673</name>
</gene>
<dbReference type="InterPro" id="IPR010385">
    <property type="entry name" value="DUF982"/>
</dbReference>
<dbReference type="Proteomes" id="UP001549204">
    <property type="component" value="Unassembled WGS sequence"/>
</dbReference>
<reference evidence="1 2" key="1">
    <citation type="submission" date="2024-06" db="EMBL/GenBank/DDBJ databases">
        <title>Genomic Encyclopedia of Type Strains, Phase IV (KMG-IV): sequencing the most valuable type-strain genomes for metagenomic binning, comparative biology and taxonomic classification.</title>
        <authorList>
            <person name="Goeker M."/>
        </authorList>
    </citation>
    <scope>NUCLEOTIDE SEQUENCE [LARGE SCALE GENOMIC DNA]</scope>
    <source>
        <strain evidence="1 2">DSM 100022</strain>
    </source>
</reference>
<proteinExistence type="predicted"/>